<dbReference type="GO" id="GO:0003677">
    <property type="term" value="F:DNA binding"/>
    <property type="evidence" value="ECO:0007669"/>
    <property type="project" value="UniProtKB-KW"/>
</dbReference>
<evidence type="ECO:0000256" key="2">
    <source>
        <dbReference type="ARBA" id="ARBA00022801"/>
    </source>
</evidence>
<dbReference type="Proteomes" id="UP000219612">
    <property type="component" value="Unassembled WGS sequence"/>
</dbReference>
<feature type="domain" description="5'-3' exonuclease" evidence="7">
    <location>
        <begin position="12"/>
        <end position="280"/>
    </location>
</feature>
<dbReference type="InterPro" id="IPR029060">
    <property type="entry name" value="PIN-like_dom_sf"/>
</dbReference>
<keyword evidence="1" id="KW-0540">Nuclease</keyword>
<protein>
    <recommendedName>
        <fullName evidence="6">5'-3' exonuclease</fullName>
    </recommendedName>
</protein>
<keyword evidence="4" id="KW-0238">DNA-binding</keyword>
<dbReference type="SUPFAM" id="SSF88723">
    <property type="entry name" value="PIN domain-like"/>
    <property type="match status" value="1"/>
</dbReference>
<dbReference type="Pfam" id="PF02739">
    <property type="entry name" value="5_3_exonuc_N"/>
    <property type="match status" value="1"/>
</dbReference>
<dbReference type="Pfam" id="PF01367">
    <property type="entry name" value="5_3_exonuc"/>
    <property type="match status" value="1"/>
</dbReference>
<dbReference type="GO" id="GO:0033567">
    <property type="term" value="P:DNA replication, Okazaki fragment processing"/>
    <property type="evidence" value="ECO:0007669"/>
    <property type="project" value="InterPro"/>
</dbReference>
<dbReference type="SMART" id="SM00475">
    <property type="entry name" value="53EXOc"/>
    <property type="match status" value="1"/>
</dbReference>
<dbReference type="GO" id="GO:0017108">
    <property type="term" value="F:5'-flap endonuclease activity"/>
    <property type="evidence" value="ECO:0007669"/>
    <property type="project" value="InterPro"/>
</dbReference>
<evidence type="ECO:0000256" key="5">
    <source>
        <dbReference type="ARBA" id="ARBA00049957"/>
    </source>
</evidence>
<dbReference type="InterPro" id="IPR036279">
    <property type="entry name" value="5-3_exonuclease_C_sf"/>
</dbReference>
<organism evidence="8 9">
    <name type="scientific">Paractinoplanes atraurantiacus</name>
    <dbReference type="NCBI Taxonomy" id="1036182"/>
    <lineage>
        <taxon>Bacteria</taxon>
        <taxon>Bacillati</taxon>
        <taxon>Actinomycetota</taxon>
        <taxon>Actinomycetes</taxon>
        <taxon>Micromonosporales</taxon>
        <taxon>Micromonosporaceae</taxon>
        <taxon>Paractinoplanes</taxon>
    </lineage>
</organism>
<comment type="function">
    <text evidence="5">5'-3' exonuclease acting preferentially on double-stranded DNA.</text>
</comment>
<evidence type="ECO:0000259" key="7">
    <source>
        <dbReference type="SMART" id="SM00475"/>
    </source>
</evidence>
<keyword evidence="2" id="KW-0378">Hydrolase</keyword>
<sequence length="345" mass="37286">MVPAGPRTLFEVPLLLVLDGNSLLHRAYHAGAGDGWVDADGRPIWALRGLFGYLARAAAHLRPDALIVGFDCPSSSARRLTYPAYKAHRPDKAPDLTAQLLEAPSLLRDAGVCTVVHESWEADDVLASAAASARRDGWRSVLMTSDRDAFALLDEHTSVLRVRNGGFDEAVLVEASGLPDLYGVHPWQYRDFAALRGDPSDNLHGVRRFGAATAAKLLAAFGSVEAAWEAGAALVRDAVGDHAARHFTDPAAREIVDRNRELMRMRLDLPIPPLASARLPLSMTVMRKALRTRGINLGPSLWALTGGSPPVVEDGADPIPEVRPWVFRGGLTARRDPTPGQLSLF</sequence>
<keyword evidence="3" id="KW-0269">Exonuclease</keyword>
<keyword evidence="9" id="KW-1185">Reference proteome</keyword>
<accession>A0A285I041</accession>
<dbReference type="OrthoDB" id="9806424at2"/>
<evidence type="ECO:0000256" key="4">
    <source>
        <dbReference type="ARBA" id="ARBA00023125"/>
    </source>
</evidence>
<dbReference type="Gene3D" id="1.10.150.20">
    <property type="entry name" value="5' to 3' exonuclease, C-terminal subdomain"/>
    <property type="match status" value="1"/>
</dbReference>
<dbReference type="PANTHER" id="PTHR42646:SF2">
    <property type="entry name" value="5'-3' EXONUCLEASE FAMILY PROTEIN"/>
    <property type="match status" value="1"/>
</dbReference>
<dbReference type="SUPFAM" id="SSF47807">
    <property type="entry name" value="5' to 3' exonuclease, C-terminal subdomain"/>
    <property type="match status" value="1"/>
</dbReference>
<dbReference type="GO" id="GO:0008409">
    <property type="term" value="F:5'-3' exonuclease activity"/>
    <property type="evidence" value="ECO:0007669"/>
    <property type="project" value="InterPro"/>
</dbReference>
<evidence type="ECO:0000256" key="3">
    <source>
        <dbReference type="ARBA" id="ARBA00022839"/>
    </source>
</evidence>
<name>A0A285I041_9ACTN</name>
<evidence type="ECO:0000256" key="6">
    <source>
        <dbReference type="ARBA" id="ARBA00050026"/>
    </source>
</evidence>
<dbReference type="InterPro" id="IPR038969">
    <property type="entry name" value="FEN"/>
</dbReference>
<dbReference type="EMBL" id="OBDY01000006">
    <property type="protein sequence ID" value="SNY41342.1"/>
    <property type="molecule type" value="Genomic_DNA"/>
</dbReference>
<dbReference type="CDD" id="cd09859">
    <property type="entry name" value="PIN_53EXO"/>
    <property type="match status" value="1"/>
</dbReference>
<dbReference type="SMART" id="SM00279">
    <property type="entry name" value="HhH2"/>
    <property type="match status" value="1"/>
</dbReference>
<dbReference type="InterPro" id="IPR008918">
    <property type="entry name" value="HhH2"/>
</dbReference>
<evidence type="ECO:0000313" key="8">
    <source>
        <dbReference type="EMBL" id="SNY41342.1"/>
    </source>
</evidence>
<dbReference type="InterPro" id="IPR020046">
    <property type="entry name" value="5-3_exonucl_a-hlix_arch_N"/>
</dbReference>
<proteinExistence type="predicted"/>
<reference evidence="8 9" key="1">
    <citation type="submission" date="2017-09" db="EMBL/GenBank/DDBJ databases">
        <authorList>
            <person name="Ehlers B."/>
            <person name="Leendertz F.H."/>
        </authorList>
    </citation>
    <scope>NUCLEOTIDE SEQUENCE [LARGE SCALE GENOMIC DNA]</scope>
    <source>
        <strain evidence="8 9">CGMCC 4.6857</strain>
    </source>
</reference>
<dbReference type="InterPro" id="IPR002421">
    <property type="entry name" value="5-3_exonuclease"/>
</dbReference>
<evidence type="ECO:0000313" key="9">
    <source>
        <dbReference type="Proteomes" id="UP000219612"/>
    </source>
</evidence>
<dbReference type="PANTHER" id="PTHR42646">
    <property type="entry name" value="FLAP ENDONUCLEASE XNI"/>
    <property type="match status" value="1"/>
</dbReference>
<dbReference type="AlphaFoldDB" id="A0A285I041"/>
<evidence type="ECO:0000256" key="1">
    <source>
        <dbReference type="ARBA" id="ARBA00022722"/>
    </source>
</evidence>
<gene>
    <name evidence="8" type="ORF">SAMN05421748_106155</name>
</gene>
<dbReference type="InterPro" id="IPR020045">
    <property type="entry name" value="DNA_polI_H3TH"/>
</dbReference>
<dbReference type="Gene3D" id="3.40.50.1010">
    <property type="entry name" value="5'-nuclease"/>
    <property type="match status" value="1"/>
</dbReference>